<reference evidence="2 3" key="1">
    <citation type="submission" date="2019-06" db="EMBL/GenBank/DDBJ databases">
        <title>A chromosomal-level reference genome of Carpinus fangiana (Coryloideae, Betulaceae).</title>
        <authorList>
            <person name="Yang X."/>
            <person name="Wang Z."/>
            <person name="Zhang L."/>
            <person name="Hao G."/>
            <person name="Liu J."/>
            <person name="Yang Y."/>
        </authorList>
    </citation>
    <scope>NUCLEOTIDE SEQUENCE [LARGE SCALE GENOMIC DNA]</scope>
    <source>
        <strain evidence="2">Cfa_2016G</strain>
        <tissue evidence="2">Leaf</tissue>
    </source>
</reference>
<organism evidence="2 3">
    <name type="scientific">Carpinus fangiana</name>
    <dbReference type="NCBI Taxonomy" id="176857"/>
    <lineage>
        <taxon>Eukaryota</taxon>
        <taxon>Viridiplantae</taxon>
        <taxon>Streptophyta</taxon>
        <taxon>Embryophyta</taxon>
        <taxon>Tracheophyta</taxon>
        <taxon>Spermatophyta</taxon>
        <taxon>Magnoliopsida</taxon>
        <taxon>eudicotyledons</taxon>
        <taxon>Gunneridae</taxon>
        <taxon>Pentapetalae</taxon>
        <taxon>rosids</taxon>
        <taxon>fabids</taxon>
        <taxon>Fagales</taxon>
        <taxon>Betulaceae</taxon>
        <taxon>Carpinus</taxon>
    </lineage>
</organism>
<evidence type="ECO:0000256" key="1">
    <source>
        <dbReference type="SAM" id="Phobius"/>
    </source>
</evidence>
<proteinExistence type="predicted"/>
<feature type="transmembrane region" description="Helical" evidence="1">
    <location>
        <begin position="12"/>
        <end position="34"/>
    </location>
</feature>
<dbReference type="OrthoDB" id="975446at2759"/>
<keyword evidence="1" id="KW-1133">Transmembrane helix</keyword>
<dbReference type="PANTHER" id="PTHR11654">
    <property type="entry name" value="OLIGOPEPTIDE TRANSPORTER-RELATED"/>
    <property type="match status" value="1"/>
</dbReference>
<feature type="transmembrane region" description="Helical" evidence="1">
    <location>
        <begin position="98"/>
        <end position="122"/>
    </location>
</feature>
<dbReference type="Gene3D" id="1.20.1250.20">
    <property type="entry name" value="MFS general substrate transporter like domains"/>
    <property type="match status" value="1"/>
</dbReference>
<evidence type="ECO:0000313" key="2">
    <source>
        <dbReference type="EMBL" id="KAD8865652.1"/>
    </source>
</evidence>
<dbReference type="InterPro" id="IPR036259">
    <property type="entry name" value="MFS_trans_sf"/>
</dbReference>
<protein>
    <submittedName>
        <fullName evidence="2">Uncharacterized protein</fullName>
    </submittedName>
</protein>
<name>A0A5N6Q7D6_9ROSI</name>
<accession>A0A5N6Q7D6</accession>
<keyword evidence="1" id="KW-0812">Transmembrane</keyword>
<dbReference type="AlphaFoldDB" id="A0A5N6Q7D6"/>
<evidence type="ECO:0000313" key="3">
    <source>
        <dbReference type="Proteomes" id="UP000327013"/>
    </source>
</evidence>
<gene>
    <name evidence="2" type="ORF">FH972_027336</name>
</gene>
<keyword evidence="1" id="KW-0472">Membrane</keyword>
<dbReference type="EMBL" id="VIBQ01003212">
    <property type="protein sequence ID" value="KAD8865652.1"/>
    <property type="molecule type" value="Genomic_DNA"/>
</dbReference>
<feature type="transmembrane region" description="Helical" evidence="1">
    <location>
        <begin position="55"/>
        <end position="78"/>
    </location>
</feature>
<keyword evidence="3" id="KW-1185">Reference proteome</keyword>
<sequence>MIRSHNEKTQELFWLLLPQFILLGAFEGISRNISGDMRTACFFKDKKVSNSIIRYLEIFSDCAFGIGILGGTVPVAIVNKYHPSWFQDTLNHSHLDNYYWTLAVVSSINLVFSILVTIWYYYQHSAIEDNRTPETVQLPTGDNAVVAVA</sequence>
<dbReference type="Proteomes" id="UP000327013">
    <property type="component" value="Unassembled WGS sequence"/>
</dbReference>
<comment type="caution">
    <text evidence="2">The sequence shown here is derived from an EMBL/GenBank/DDBJ whole genome shotgun (WGS) entry which is preliminary data.</text>
</comment>